<evidence type="ECO:0000256" key="7">
    <source>
        <dbReference type="ARBA" id="ARBA00023237"/>
    </source>
</evidence>
<organism evidence="10 11">
    <name type="scientific">Chryseobacterium geocarposphaerae</name>
    <dbReference type="NCBI Taxonomy" id="1416776"/>
    <lineage>
        <taxon>Bacteria</taxon>
        <taxon>Pseudomonadati</taxon>
        <taxon>Bacteroidota</taxon>
        <taxon>Flavobacteriia</taxon>
        <taxon>Flavobacteriales</taxon>
        <taxon>Weeksellaceae</taxon>
        <taxon>Chryseobacterium group</taxon>
        <taxon>Chryseobacterium</taxon>
    </lineage>
</organism>
<gene>
    <name evidence="10" type="ORF">J2781_002632</name>
</gene>
<keyword evidence="3 8" id="KW-1134">Transmembrane beta strand</keyword>
<dbReference type="InterPro" id="IPR023996">
    <property type="entry name" value="TonB-dep_OMP_SusC/RagA"/>
</dbReference>
<sequence>MKKTIFKIGLLQSTLFCLGGLYAQNSDSIKTTKIEEVVVTAYGVKKEKKALGYSFQDVKGQSLVDAKENNVTNALVGKVAGLQVIKGGFGPGSSSKINLRGFNSFSGDNQPLIVVDGVPLSNNLGSKVKQNGKDYNNDFWNPDLDMGNGLSDINPDDIESVSVLKGGAASALYGSRGGNGVILITTKTGKRKGGIGITYSTSLGFENIFMKPDLQHSFAQGSNGLSNPAGVDNTASWGPSFDGSMTVHDNLKNFFKTGTNAQHTLSFQETLGEGTSLYTSANYLSSNSQIPNSKYERFNFMAKMNSNFGANKRWTTEIKAQYMSVKGKNRPSSGRGDGNYYPNILLMPQNIDVRDYREGQMQNGVMSRWITSNGINPYWSAYNSLNEDKKDRFLLNAYLKYQFNNWLSADVRLGTDFYSLNADAKVWTGSSRNNSYATSQEKFYENNYIASLNAKKDNIIGKWGGSLSVYGQMMESRTKALYFTTQNLILANVFSTSNTSDLASITTTEVDQWKKINSVFAAAEINYDGYWFINATARNDWSSTLNISNRSYFYSSISTSLVLTDMFKKLNGTSSKVLTFAKLRAAYASTGNSLAPQQLYNTYFASTDPTGHITLTRNKILFNSDLHAEKLKTFEVGADMKFFDRVSLDVSYFNNNATDQLIAIPINPLSGYERMMINSGGLHNRGFEVVLNTDIFKKENFVWNFNANFSTLKSNIDKIDGNVTKYLLGGYDTVGIFAEVGRPYGAIYGTKFLRVEDQNSPYFGKLIVGSNGLPIATSDSQYLGDQNPRALFGLTNSFTYKNFGLSFLIDGRIGGKFFSSTQAALQNAGLAADTAPGGMRDNVILDAVVQNGNSYTANTTEITQQDYWTAVTTSGGNLGINEQNIYDATNIRLRNVQLTYNFPKSIFQKIALQSAKIAFTANNVWMIYSKTKGIDPESVFAINSNAVGFENLAFPTTRSYLFTITLGF</sequence>
<dbReference type="InterPro" id="IPR039426">
    <property type="entry name" value="TonB-dep_rcpt-like"/>
</dbReference>
<keyword evidence="4 8" id="KW-0812">Transmembrane</keyword>
<dbReference type="PANTHER" id="PTHR30069">
    <property type="entry name" value="TONB-DEPENDENT OUTER MEMBRANE RECEPTOR"/>
    <property type="match status" value="1"/>
</dbReference>
<dbReference type="Proteomes" id="UP001184853">
    <property type="component" value="Unassembled WGS sequence"/>
</dbReference>
<dbReference type="Gene3D" id="2.40.170.20">
    <property type="entry name" value="TonB-dependent receptor, beta-barrel domain"/>
    <property type="match status" value="1"/>
</dbReference>
<evidence type="ECO:0000256" key="3">
    <source>
        <dbReference type="ARBA" id="ARBA00022452"/>
    </source>
</evidence>
<dbReference type="Pfam" id="PF07715">
    <property type="entry name" value="Plug"/>
    <property type="match status" value="1"/>
</dbReference>
<dbReference type="Gene3D" id="2.170.130.10">
    <property type="entry name" value="TonB-dependent receptor, plug domain"/>
    <property type="match status" value="1"/>
</dbReference>
<reference evidence="10 11" key="1">
    <citation type="submission" date="2023-07" db="EMBL/GenBank/DDBJ databases">
        <title>Sorghum-associated microbial communities from plants grown in Nebraska, USA.</title>
        <authorList>
            <person name="Schachtman D."/>
        </authorList>
    </citation>
    <scope>NUCLEOTIDE SEQUENCE [LARGE SCALE GENOMIC DNA]</scope>
    <source>
        <strain evidence="10 11">DS1709</strain>
    </source>
</reference>
<dbReference type="PANTHER" id="PTHR30069:SF29">
    <property type="entry name" value="HEMOGLOBIN AND HEMOGLOBIN-HAPTOGLOBIN-BINDING PROTEIN 1-RELATED"/>
    <property type="match status" value="1"/>
</dbReference>
<evidence type="ECO:0000256" key="1">
    <source>
        <dbReference type="ARBA" id="ARBA00004571"/>
    </source>
</evidence>
<evidence type="ECO:0000313" key="10">
    <source>
        <dbReference type="EMBL" id="MDR6405698.1"/>
    </source>
</evidence>
<dbReference type="SUPFAM" id="SSF56935">
    <property type="entry name" value="Porins"/>
    <property type="match status" value="1"/>
</dbReference>
<evidence type="ECO:0000259" key="9">
    <source>
        <dbReference type="Pfam" id="PF07715"/>
    </source>
</evidence>
<evidence type="ECO:0000256" key="4">
    <source>
        <dbReference type="ARBA" id="ARBA00022692"/>
    </source>
</evidence>
<dbReference type="InterPro" id="IPR012910">
    <property type="entry name" value="Plug_dom"/>
</dbReference>
<keyword evidence="6 8" id="KW-0472">Membrane</keyword>
<keyword evidence="5" id="KW-0732">Signal</keyword>
<dbReference type="NCBIfam" id="TIGR04057">
    <property type="entry name" value="SusC_RagA_signa"/>
    <property type="match status" value="1"/>
</dbReference>
<keyword evidence="7 8" id="KW-0998">Cell outer membrane</keyword>
<dbReference type="InterPro" id="IPR037066">
    <property type="entry name" value="Plug_dom_sf"/>
</dbReference>
<accession>A0ABU1LG42</accession>
<dbReference type="RefSeq" id="WP_062162546.1">
    <property type="nucleotide sequence ID" value="NZ_JAVDQS010000007.1"/>
</dbReference>
<evidence type="ECO:0000313" key="11">
    <source>
        <dbReference type="Proteomes" id="UP001184853"/>
    </source>
</evidence>
<dbReference type="InterPro" id="IPR036942">
    <property type="entry name" value="Beta-barrel_TonB_sf"/>
</dbReference>
<evidence type="ECO:0000256" key="8">
    <source>
        <dbReference type="PROSITE-ProRule" id="PRU01360"/>
    </source>
</evidence>
<name>A0ABU1LG42_9FLAO</name>
<evidence type="ECO:0000256" key="5">
    <source>
        <dbReference type="ARBA" id="ARBA00022729"/>
    </source>
</evidence>
<evidence type="ECO:0000256" key="6">
    <source>
        <dbReference type="ARBA" id="ARBA00023136"/>
    </source>
</evidence>
<protein>
    <submittedName>
        <fullName evidence="10">TonB-linked SusC/RagA family outer membrane protein</fullName>
    </submittedName>
</protein>
<dbReference type="PROSITE" id="PS52016">
    <property type="entry name" value="TONB_DEPENDENT_REC_3"/>
    <property type="match status" value="1"/>
</dbReference>
<proteinExistence type="inferred from homology"/>
<evidence type="ECO:0000256" key="2">
    <source>
        <dbReference type="ARBA" id="ARBA00022448"/>
    </source>
</evidence>
<comment type="similarity">
    <text evidence="8">Belongs to the TonB-dependent receptor family.</text>
</comment>
<comment type="caution">
    <text evidence="10">The sequence shown here is derived from an EMBL/GenBank/DDBJ whole genome shotgun (WGS) entry which is preliminary data.</text>
</comment>
<comment type="subcellular location">
    <subcellularLocation>
        <location evidence="1 8">Cell outer membrane</location>
        <topology evidence="1 8">Multi-pass membrane protein</topology>
    </subcellularLocation>
</comment>
<dbReference type="EMBL" id="JAVDQS010000007">
    <property type="protein sequence ID" value="MDR6405698.1"/>
    <property type="molecule type" value="Genomic_DNA"/>
</dbReference>
<dbReference type="InterPro" id="IPR023997">
    <property type="entry name" value="TonB-dep_OMP_SusC/RagA_CS"/>
</dbReference>
<keyword evidence="2 8" id="KW-0813">Transport</keyword>
<dbReference type="NCBIfam" id="TIGR04056">
    <property type="entry name" value="OMP_RagA_SusC"/>
    <property type="match status" value="1"/>
</dbReference>
<keyword evidence="11" id="KW-1185">Reference proteome</keyword>
<feature type="domain" description="TonB-dependent receptor plug" evidence="9">
    <location>
        <begin position="50"/>
        <end position="181"/>
    </location>
</feature>